<feature type="transmembrane region" description="Helical" evidence="7">
    <location>
        <begin position="128"/>
        <end position="150"/>
    </location>
</feature>
<dbReference type="InterPro" id="IPR046483">
    <property type="entry name" value="DUF6576"/>
</dbReference>
<dbReference type="GO" id="GO:0006508">
    <property type="term" value="P:proteolysis"/>
    <property type="evidence" value="ECO:0007669"/>
    <property type="project" value="UniProtKB-KW"/>
</dbReference>
<dbReference type="InterPro" id="IPR050925">
    <property type="entry name" value="Rhomboid_protease_S54"/>
</dbReference>
<evidence type="ECO:0000256" key="2">
    <source>
        <dbReference type="ARBA" id="ARBA00009045"/>
    </source>
</evidence>
<name>A0ABV4KBS7_9FLAO</name>
<evidence type="ECO:0000259" key="9">
    <source>
        <dbReference type="Pfam" id="PF20216"/>
    </source>
</evidence>
<feature type="transmembrane region" description="Helical" evidence="7">
    <location>
        <begin position="102"/>
        <end position="122"/>
    </location>
</feature>
<keyword evidence="5 7" id="KW-1133">Transmembrane helix</keyword>
<dbReference type="SUPFAM" id="SSF144091">
    <property type="entry name" value="Rhomboid-like"/>
    <property type="match status" value="1"/>
</dbReference>
<keyword evidence="4 10" id="KW-0378">Hydrolase</keyword>
<dbReference type="EC" id="3.4.21.105" evidence="10"/>
<feature type="domain" description="Peptidase S54 rhomboid" evidence="8">
    <location>
        <begin position="63"/>
        <end position="202"/>
    </location>
</feature>
<evidence type="ECO:0000256" key="7">
    <source>
        <dbReference type="SAM" id="Phobius"/>
    </source>
</evidence>
<evidence type="ECO:0000313" key="11">
    <source>
        <dbReference type="Proteomes" id="UP001568894"/>
    </source>
</evidence>
<dbReference type="PANTHER" id="PTHR43731">
    <property type="entry name" value="RHOMBOID PROTEASE"/>
    <property type="match status" value="1"/>
</dbReference>
<feature type="transmembrane region" description="Helical" evidence="7">
    <location>
        <begin position="20"/>
        <end position="36"/>
    </location>
</feature>
<evidence type="ECO:0000313" key="10">
    <source>
        <dbReference type="EMBL" id="MEZ7514186.1"/>
    </source>
</evidence>
<dbReference type="InterPro" id="IPR022764">
    <property type="entry name" value="Peptidase_S54_rhomboid_dom"/>
</dbReference>
<feature type="domain" description="DUF6576" evidence="9">
    <location>
        <begin position="253"/>
        <end position="283"/>
    </location>
</feature>
<keyword evidence="10" id="KW-0645">Protease</keyword>
<evidence type="ECO:0000259" key="8">
    <source>
        <dbReference type="Pfam" id="PF01694"/>
    </source>
</evidence>
<proteinExistence type="inferred from homology"/>
<feature type="transmembrane region" description="Helical" evidence="7">
    <location>
        <begin position="75"/>
        <end position="95"/>
    </location>
</feature>
<dbReference type="Proteomes" id="UP001568894">
    <property type="component" value="Unassembled WGS sequence"/>
</dbReference>
<evidence type="ECO:0000256" key="6">
    <source>
        <dbReference type="ARBA" id="ARBA00023136"/>
    </source>
</evidence>
<reference evidence="10 11" key="1">
    <citation type="submission" date="2023-05" db="EMBL/GenBank/DDBJ databases">
        <title>Adaptations of aquatic viruses from atmosphere-close ecosystems of the Central Arctic Ocean.</title>
        <authorList>
            <person name="Rahlff J."/>
            <person name="Holmfeldt K."/>
        </authorList>
    </citation>
    <scope>NUCLEOTIDE SEQUENCE [LARGE SCALE GENOMIC DNA]</scope>
    <source>
        <strain evidence="10 11">Arc14</strain>
    </source>
</reference>
<dbReference type="EMBL" id="JASMRN010000002">
    <property type="protein sequence ID" value="MEZ7514186.1"/>
    <property type="molecule type" value="Genomic_DNA"/>
</dbReference>
<evidence type="ECO:0000256" key="5">
    <source>
        <dbReference type="ARBA" id="ARBA00022989"/>
    </source>
</evidence>
<evidence type="ECO:0000256" key="3">
    <source>
        <dbReference type="ARBA" id="ARBA00022692"/>
    </source>
</evidence>
<feature type="transmembrane region" description="Helical" evidence="7">
    <location>
        <begin position="185"/>
        <end position="202"/>
    </location>
</feature>
<organism evidence="10 11">
    <name type="scientific">Flavobacterium frigidarium</name>
    <dbReference type="NCBI Taxonomy" id="99286"/>
    <lineage>
        <taxon>Bacteria</taxon>
        <taxon>Pseudomonadati</taxon>
        <taxon>Bacteroidota</taxon>
        <taxon>Flavobacteriia</taxon>
        <taxon>Flavobacteriales</taxon>
        <taxon>Flavobacteriaceae</taxon>
        <taxon>Flavobacterium</taxon>
    </lineage>
</organism>
<comment type="caution">
    <text evidence="10">The sequence shown here is derived from an EMBL/GenBank/DDBJ whole genome shotgun (WGS) entry which is preliminary data.</text>
</comment>
<keyword evidence="11" id="KW-1185">Reference proteome</keyword>
<dbReference type="GO" id="GO:0008233">
    <property type="term" value="F:peptidase activity"/>
    <property type="evidence" value="ECO:0007669"/>
    <property type="project" value="UniProtKB-KW"/>
</dbReference>
<comment type="similarity">
    <text evidence="2">Belongs to the peptidase S54 family.</text>
</comment>
<keyword evidence="6 7" id="KW-0472">Membrane</keyword>
<dbReference type="PANTHER" id="PTHR43731:SF14">
    <property type="entry name" value="PRESENILIN-ASSOCIATED RHOMBOID-LIKE PROTEIN, MITOCHONDRIAL"/>
    <property type="match status" value="1"/>
</dbReference>
<keyword evidence="3 7" id="KW-0812">Transmembrane</keyword>
<dbReference type="InterPro" id="IPR035952">
    <property type="entry name" value="Rhomboid-like_sf"/>
</dbReference>
<feature type="transmembrane region" description="Helical" evidence="7">
    <location>
        <begin position="162"/>
        <end position="179"/>
    </location>
</feature>
<dbReference type="Gene3D" id="1.20.1540.10">
    <property type="entry name" value="Rhomboid-like"/>
    <property type="match status" value="1"/>
</dbReference>
<gene>
    <name evidence="10" type="ORF">QO192_02705</name>
</gene>
<evidence type="ECO:0000256" key="4">
    <source>
        <dbReference type="ARBA" id="ARBA00022801"/>
    </source>
</evidence>
<dbReference type="RefSeq" id="WP_371567762.1">
    <property type="nucleotide sequence ID" value="NZ_JASMRN010000002.1"/>
</dbReference>
<sequence length="288" mass="32641">MNILDDIKMQYKAGGIAQRLIYWNVGCFIAAIILFYDFQSQNFLYPSWIALSSDVSTFLMFPWTFLSYSFFHDGFFHLFFNMIILNFASQLFLTFFTQKQLLGVYILSAIFAGLVFVLSYFIMGYDALIVGASAAIMAILVAVTAYQPLMNIRMFLVGNVKLWHITGVIILLDLLQFRGGNTGGHISHLAGALFGYLYIVLLKNGMDLTVGVSKAIDFFTNQFRKSPSTPFKKVHKNYKAPKEAKTTSKIITKDRNQQQIDAILDKISQSGYDSLSKDEKEFLFKTGK</sequence>
<dbReference type="Pfam" id="PF20216">
    <property type="entry name" value="DUF6576"/>
    <property type="match status" value="1"/>
</dbReference>
<protein>
    <submittedName>
        <fullName evidence="10">Rhomboid family intramembrane serine protease</fullName>
        <ecNumber evidence="10">3.4.21.105</ecNumber>
    </submittedName>
</protein>
<comment type="subcellular location">
    <subcellularLocation>
        <location evidence="1">Membrane</location>
        <topology evidence="1">Multi-pass membrane protein</topology>
    </subcellularLocation>
</comment>
<accession>A0ABV4KBS7</accession>
<dbReference type="Pfam" id="PF01694">
    <property type="entry name" value="Rhomboid"/>
    <property type="match status" value="1"/>
</dbReference>
<evidence type="ECO:0000256" key="1">
    <source>
        <dbReference type="ARBA" id="ARBA00004141"/>
    </source>
</evidence>